<dbReference type="PANTHER" id="PTHR36925:SF1">
    <property type="entry name" value="COBALT-PRECORRIN-6A REDUCTASE"/>
    <property type="match status" value="1"/>
</dbReference>
<keyword evidence="3" id="KW-0560">Oxidoreductase</keyword>
<evidence type="ECO:0000256" key="3">
    <source>
        <dbReference type="ARBA" id="ARBA00023002"/>
    </source>
</evidence>
<accession>A0A9W6N003</accession>
<dbReference type="NCBIfam" id="TIGR00715">
    <property type="entry name" value="precor6x_red"/>
    <property type="match status" value="1"/>
</dbReference>
<dbReference type="PROSITE" id="PS51014">
    <property type="entry name" value="COBK_CBIJ"/>
    <property type="match status" value="1"/>
</dbReference>
<evidence type="ECO:0000313" key="4">
    <source>
        <dbReference type="EMBL" id="GLK72658.1"/>
    </source>
</evidence>
<comment type="caution">
    <text evidence="4">The sequence shown here is derived from an EMBL/GenBank/DDBJ whole genome shotgun (WGS) entry which is preliminary data.</text>
</comment>
<dbReference type="PANTHER" id="PTHR36925">
    <property type="entry name" value="COBALT-PRECORRIN-6A REDUCTASE"/>
    <property type="match status" value="1"/>
</dbReference>
<name>A0A9W6N003_9HYPH</name>
<keyword evidence="5" id="KW-1185">Reference proteome</keyword>
<evidence type="ECO:0000256" key="1">
    <source>
        <dbReference type="ARBA" id="ARBA00004953"/>
    </source>
</evidence>
<dbReference type="RefSeq" id="WP_213371261.1">
    <property type="nucleotide sequence ID" value="NZ_BSFJ01000018.1"/>
</dbReference>
<organism evidence="4 5">
    <name type="scientific">Ancylobacter dichloromethanicus</name>
    <dbReference type="NCBI Taxonomy" id="518825"/>
    <lineage>
        <taxon>Bacteria</taxon>
        <taxon>Pseudomonadati</taxon>
        <taxon>Pseudomonadota</taxon>
        <taxon>Alphaproteobacteria</taxon>
        <taxon>Hyphomicrobiales</taxon>
        <taxon>Xanthobacteraceae</taxon>
        <taxon>Ancylobacter</taxon>
    </lineage>
</organism>
<dbReference type="Pfam" id="PF02571">
    <property type="entry name" value="CbiJ"/>
    <property type="match status" value="1"/>
</dbReference>
<protein>
    <submittedName>
        <fullName evidence="4">Precorrin-6A reductase</fullName>
    </submittedName>
</protein>
<evidence type="ECO:0000256" key="2">
    <source>
        <dbReference type="ARBA" id="ARBA00022573"/>
    </source>
</evidence>
<dbReference type="Proteomes" id="UP001143370">
    <property type="component" value="Unassembled WGS sequence"/>
</dbReference>
<dbReference type="NCBIfam" id="NF005968">
    <property type="entry name" value="PRK08057.1-2"/>
    <property type="match status" value="1"/>
</dbReference>
<dbReference type="AlphaFoldDB" id="A0A9W6N003"/>
<keyword evidence="2" id="KW-0169">Cobalamin biosynthesis</keyword>
<reference evidence="4" key="2">
    <citation type="submission" date="2023-01" db="EMBL/GenBank/DDBJ databases">
        <authorList>
            <person name="Sun Q."/>
            <person name="Evtushenko L."/>
        </authorList>
    </citation>
    <scope>NUCLEOTIDE SEQUENCE</scope>
    <source>
        <strain evidence="4">VKM B-2484</strain>
    </source>
</reference>
<dbReference type="GO" id="GO:0016994">
    <property type="term" value="F:precorrin-6A reductase activity"/>
    <property type="evidence" value="ECO:0007669"/>
    <property type="project" value="InterPro"/>
</dbReference>
<reference evidence="4" key="1">
    <citation type="journal article" date="2014" name="Int. J. Syst. Evol. Microbiol.">
        <title>Complete genome sequence of Corynebacterium casei LMG S-19264T (=DSM 44701T), isolated from a smear-ripened cheese.</title>
        <authorList>
            <consortium name="US DOE Joint Genome Institute (JGI-PGF)"/>
            <person name="Walter F."/>
            <person name="Albersmeier A."/>
            <person name="Kalinowski J."/>
            <person name="Ruckert C."/>
        </authorList>
    </citation>
    <scope>NUCLEOTIDE SEQUENCE</scope>
    <source>
        <strain evidence="4">VKM B-2484</strain>
    </source>
</reference>
<gene>
    <name evidence="4" type="ORF">GCM10017643_27740</name>
</gene>
<sequence>MNASENGREAGAPRLLILGGTQEARELAAALAARGTYAVSLSLAGRTRNPLPMDAPTRSGGFGGANGLAAYLTTERIDALVDATHPFAAAMSRNAAEAARRAGVPLLALTRPAWEKRPGDIWTEAADIPDAVRKLGPAPRRVLVALGRNEVRALEAAPRHAYLVRSIDPVEPPLDVPDARYIEARGPFARDDERALLLAHRIDAVLSKNSGGTATYGKIDAARALGIEVVMVARPARPEVETVESVAQVLGWLERLPHHSSPAWRGV</sequence>
<dbReference type="EMBL" id="BSFJ01000018">
    <property type="protein sequence ID" value="GLK72658.1"/>
    <property type="molecule type" value="Genomic_DNA"/>
</dbReference>
<comment type="pathway">
    <text evidence="1">Cofactor biosynthesis; adenosylcobalamin biosynthesis.</text>
</comment>
<proteinExistence type="predicted"/>
<dbReference type="InterPro" id="IPR003723">
    <property type="entry name" value="Precorrin-6x_reduct"/>
</dbReference>
<dbReference type="GO" id="GO:0009236">
    <property type="term" value="P:cobalamin biosynthetic process"/>
    <property type="evidence" value="ECO:0007669"/>
    <property type="project" value="UniProtKB-KW"/>
</dbReference>
<evidence type="ECO:0000313" key="5">
    <source>
        <dbReference type="Proteomes" id="UP001143370"/>
    </source>
</evidence>